<comment type="caution">
    <text evidence="5">The sequence shown here is derived from an EMBL/GenBank/DDBJ whole genome shotgun (WGS) entry which is preliminary data.</text>
</comment>
<dbReference type="OrthoDB" id="1919336at2759"/>
<dbReference type="AlphaFoldDB" id="A0A1V8TLZ3"/>
<dbReference type="SMART" id="SM00398">
    <property type="entry name" value="HMG"/>
    <property type="match status" value="2"/>
</dbReference>
<dbReference type="InParanoid" id="A0A1V8TLZ3"/>
<feature type="region of interest" description="Disordered" evidence="3">
    <location>
        <begin position="245"/>
        <end position="274"/>
    </location>
</feature>
<organism evidence="5 6">
    <name type="scientific">Cryoendolithus antarcticus</name>
    <dbReference type="NCBI Taxonomy" id="1507870"/>
    <lineage>
        <taxon>Eukaryota</taxon>
        <taxon>Fungi</taxon>
        <taxon>Dikarya</taxon>
        <taxon>Ascomycota</taxon>
        <taxon>Pezizomycotina</taxon>
        <taxon>Dothideomycetes</taxon>
        <taxon>Dothideomycetidae</taxon>
        <taxon>Cladosporiales</taxon>
        <taxon>Cladosporiaceae</taxon>
        <taxon>Cryoendolithus</taxon>
    </lineage>
</organism>
<reference evidence="6" key="1">
    <citation type="submission" date="2017-03" db="EMBL/GenBank/DDBJ databases">
        <title>Genomes of endolithic fungi from Antarctica.</title>
        <authorList>
            <person name="Coleine C."/>
            <person name="Masonjones S."/>
            <person name="Stajich J.E."/>
        </authorList>
    </citation>
    <scope>NUCLEOTIDE SEQUENCE [LARGE SCALE GENOMIC DNA]</scope>
    <source>
        <strain evidence="6">CCFEE 5527</strain>
    </source>
</reference>
<protein>
    <recommendedName>
        <fullName evidence="4">HMG box domain-containing protein</fullName>
    </recommendedName>
</protein>
<dbReference type="CDD" id="cd00084">
    <property type="entry name" value="HMG-box_SF"/>
    <property type="match status" value="1"/>
</dbReference>
<feature type="domain" description="HMG box" evidence="4">
    <location>
        <begin position="282"/>
        <end position="348"/>
    </location>
</feature>
<dbReference type="InterPro" id="IPR050342">
    <property type="entry name" value="HMGB"/>
</dbReference>
<dbReference type="STRING" id="1507870.A0A1V8TLZ3"/>
<name>A0A1V8TLZ3_9PEZI</name>
<dbReference type="EMBL" id="NAJO01000005">
    <property type="protein sequence ID" value="OQO12271.1"/>
    <property type="molecule type" value="Genomic_DNA"/>
</dbReference>
<keyword evidence="1 2" id="KW-0238">DNA-binding</keyword>
<dbReference type="GO" id="GO:0003677">
    <property type="term" value="F:DNA binding"/>
    <property type="evidence" value="ECO:0007669"/>
    <property type="project" value="UniProtKB-UniRule"/>
</dbReference>
<dbReference type="SUPFAM" id="SSF47095">
    <property type="entry name" value="HMG-box"/>
    <property type="match status" value="2"/>
</dbReference>
<dbReference type="Proteomes" id="UP000192596">
    <property type="component" value="Unassembled WGS sequence"/>
</dbReference>
<gene>
    <name evidence="5" type="ORF">B0A48_02912</name>
</gene>
<dbReference type="PROSITE" id="PS50118">
    <property type="entry name" value="HMG_BOX_2"/>
    <property type="match status" value="1"/>
</dbReference>
<sequence length="370" mass="40434">MLGRQVTFLLRRPQLPLRLATSSTQCLSAQSLHTTPAVLGVTASKPGRPKKAVGEPSRVIKRAVKRVAKKPASDPDDAASQQVAAKQAGTTPKTKAKAKAAKPKAVKKAKKATPPKKVYTEAQLAAKKERAARAKAAKDVKSLKAAALSPPKIVPSNAYLQFIKAHKGDLQSLVNAEKEKLSEGSKLNIKGTLTEHSKNLSAAWKEQSPADIEHFNHLAHTTTEAHQAAYKSWVQSHTPNEIKLANSARRSLRRRESSSSSGSEPAKNRRTRWPAILDEREPKAAVQPYIQFSIARNASGDFKHLPLIERSKLIGEEWKALEVGEKKKYETLHSADRERYIDEYSSVHGHAPLAQLESQHPELTSAASAA</sequence>
<dbReference type="InterPro" id="IPR036910">
    <property type="entry name" value="HMG_box_dom_sf"/>
</dbReference>
<dbReference type="PANTHER" id="PTHR48112:SF22">
    <property type="entry name" value="MITOCHONDRIAL TRANSCRIPTION FACTOR A, ISOFORM B"/>
    <property type="match status" value="1"/>
</dbReference>
<dbReference type="InterPro" id="IPR009071">
    <property type="entry name" value="HMG_box_dom"/>
</dbReference>
<evidence type="ECO:0000256" key="1">
    <source>
        <dbReference type="ARBA" id="ARBA00023125"/>
    </source>
</evidence>
<evidence type="ECO:0000256" key="3">
    <source>
        <dbReference type="SAM" id="MobiDB-lite"/>
    </source>
</evidence>
<feature type="DNA-binding region" description="HMG box" evidence="2">
    <location>
        <begin position="282"/>
        <end position="348"/>
    </location>
</feature>
<proteinExistence type="predicted"/>
<evidence type="ECO:0000313" key="5">
    <source>
        <dbReference type="EMBL" id="OQO12271.1"/>
    </source>
</evidence>
<accession>A0A1V8TLZ3</accession>
<evidence type="ECO:0000313" key="6">
    <source>
        <dbReference type="Proteomes" id="UP000192596"/>
    </source>
</evidence>
<feature type="compositionally biased region" description="Low complexity" evidence="3">
    <location>
        <begin position="78"/>
        <end position="93"/>
    </location>
</feature>
<evidence type="ECO:0000259" key="4">
    <source>
        <dbReference type="PROSITE" id="PS50118"/>
    </source>
</evidence>
<keyword evidence="2" id="KW-0539">Nucleus</keyword>
<dbReference type="PANTHER" id="PTHR48112">
    <property type="entry name" value="HIGH MOBILITY GROUP PROTEIN DSP1"/>
    <property type="match status" value="1"/>
</dbReference>
<dbReference type="Gene3D" id="1.10.30.10">
    <property type="entry name" value="High mobility group box domain"/>
    <property type="match status" value="2"/>
</dbReference>
<dbReference type="GO" id="GO:0005634">
    <property type="term" value="C:nucleus"/>
    <property type="evidence" value="ECO:0007669"/>
    <property type="project" value="UniProtKB-UniRule"/>
</dbReference>
<evidence type="ECO:0000256" key="2">
    <source>
        <dbReference type="PROSITE-ProRule" id="PRU00267"/>
    </source>
</evidence>
<feature type="region of interest" description="Disordered" evidence="3">
    <location>
        <begin position="66"/>
        <end position="117"/>
    </location>
</feature>
<feature type="compositionally biased region" description="Basic residues" evidence="3">
    <location>
        <begin position="94"/>
        <end position="114"/>
    </location>
</feature>
<keyword evidence="6" id="KW-1185">Reference proteome</keyword>